<dbReference type="PROSITE" id="PS51186">
    <property type="entry name" value="GNAT"/>
    <property type="match status" value="1"/>
</dbReference>
<keyword evidence="1" id="KW-0808">Transferase</keyword>
<dbReference type="AlphaFoldDB" id="A0A7W6JV33"/>
<gene>
    <name evidence="4" type="ORF">GGR46_003681</name>
</gene>
<name>A0A7W6JV33_9SPHN</name>
<dbReference type="Proteomes" id="UP000557392">
    <property type="component" value="Unassembled WGS sequence"/>
</dbReference>
<dbReference type="InterPro" id="IPR000182">
    <property type="entry name" value="GNAT_dom"/>
</dbReference>
<sequence>MNMIYRDATPADLPAIDTLFRASFVATFGHLYQPRDLADFLAGFTPEAWAEEFAEPDLRFQLAEDEQGLAGFAKTSNLTLPAETGARTYELRQLYLDERAKGSGAAQALLDWALDQGRARGAEEMWLSVYVDNHRARRFYERNGFEDRGPYAFMVGAHADEDRLMRRML</sequence>
<dbReference type="RefSeq" id="WP_246426210.1">
    <property type="nucleotide sequence ID" value="NZ_JACIEH010000003.1"/>
</dbReference>
<organism evidence="4 5">
    <name type="scientific">Sphingomonas kyeonggiensis</name>
    <dbReference type="NCBI Taxonomy" id="1268553"/>
    <lineage>
        <taxon>Bacteria</taxon>
        <taxon>Pseudomonadati</taxon>
        <taxon>Pseudomonadota</taxon>
        <taxon>Alphaproteobacteria</taxon>
        <taxon>Sphingomonadales</taxon>
        <taxon>Sphingomonadaceae</taxon>
        <taxon>Sphingomonas</taxon>
    </lineage>
</organism>
<evidence type="ECO:0000256" key="1">
    <source>
        <dbReference type="ARBA" id="ARBA00022679"/>
    </source>
</evidence>
<evidence type="ECO:0000259" key="3">
    <source>
        <dbReference type="PROSITE" id="PS51186"/>
    </source>
</evidence>
<dbReference type="SUPFAM" id="SSF55729">
    <property type="entry name" value="Acyl-CoA N-acyltransferases (Nat)"/>
    <property type="match status" value="1"/>
</dbReference>
<dbReference type="CDD" id="cd04301">
    <property type="entry name" value="NAT_SF"/>
    <property type="match status" value="1"/>
</dbReference>
<keyword evidence="5" id="KW-1185">Reference proteome</keyword>
<dbReference type="EMBL" id="JACIEH010000003">
    <property type="protein sequence ID" value="MBB4100109.1"/>
    <property type="molecule type" value="Genomic_DNA"/>
</dbReference>
<keyword evidence="4" id="KW-0687">Ribonucleoprotein</keyword>
<dbReference type="Pfam" id="PF00583">
    <property type="entry name" value="Acetyltransf_1"/>
    <property type="match status" value="1"/>
</dbReference>
<dbReference type="PANTHER" id="PTHR43877:SF2">
    <property type="entry name" value="AMINOALKYLPHOSPHONATE N-ACETYLTRANSFERASE-RELATED"/>
    <property type="match status" value="1"/>
</dbReference>
<evidence type="ECO:0000256" key="2">
    <source>
        <dbReference type="ARBA" id="ARBA00023315"/>
    </source>
</evidence>
<dbReference type="GO" id="GO:0016747">
    <property type="term" value="F:acyltransferase activity, transferring groups other than amino-acyl groups"/>
    <property type="evidence" value="ECO:0007669"/>
    <property type="project" value="InterPro"/>
</dbReference>
<keyword evidence="2" id="KW-0012">Acyltransferase</keyword>
<dbReference type="PANTHER" id="PTHR43877">
    <property type="entry name" value="AMINOALKYLPHOSPHONATE N-ACETYLTRANSFERASE-RELATED-RELATED"/>
    <property type="match status" value="1"/>
</dbReference>
<evidence type="ECO:0000313" key="4">
    <source>
        <dbReference type="EMBL" id="MBB4100109.1"/>
    </source>
</evidence>
<dbReference type="InterPro" id="IPR016181">
    <property type="entry name" value="Acyl_CoA_acyltransferase"/>
</dbReference>
<dbReference type="GO" id="GO:0005840">
    <property type="term" value="C:ribosome"/>
    <property type="evidence" value="ECO:0007669"/>
    <property type="project" value="UniProtKB-KW"/>
</dbReference>
<accession>A0A7W6JV33</accession>
<protein>
    <submittedName>
        <fullName evidence="4">Ribosomal protein S18 acetylase RimI-like enzyme</fullName>
    </submittedName>
</protein>
<evidence type="ECO:0000313" key="5">
    <source>
        <dbReference type="Proteomes" id="UP000557392"/>
    </source>
</evidence>
<dbReference type="InterPro" id="IPR050832">
    <property type="entry name" value="Bact_Acetyltransf"/>
</dbReference>
<proteinExistence type="predicted"/>
<dbReference type="Gene3D" id="3.40.630.30">
    <property type="match status" value="1"/>
</dbReference>
<keyword evidence="4" id="KW-0689">Ribosomal protein</keyword>
<feature type="domain" description="N-acetyltransferase" evidence="3">
    <location>
        <begin position="3"/>
        <end position="169"/>
    </location>
</feature>
<comment type="caution">
    <text evidence="4">The sequence shown here is derived from an EMBL/GenBank/DDBJ whole genome shotgun (WGS) entry which is preliminary data.</text>
</comment>
<reference evidence="4 5" key="1">
    <citation type="submission" date="2020-08" db="EMBL/GenBank/DDBJ databases">
        <title>Genomic Encyclopedia of Type Strains, Phase IV (KMG-IV): sequencing the most valuable type-strain genomes for metagenomic binning, comparative biology and taxonomic classification.</title>
        <authorList>
            <person name="Goeker M."/>
        </authorList>
    </citation>
    <scope>NUCLEOTIDE SEQUENCE [LARGE SCALE GENOMIC DNA]</scope>
    <source>
        <strain evidence="4 5">DSM 101806</strain>
    </source>
</reference>